<dbReference type="InterPro" id="IPR020904">
    <property type="entry name" value="Sc_DH/Rdtase_CS"/>
</dbReference>
<keyword evidence="2" id="KW-0560">Oxidoreductase</keyword>
<dbReference type="PRINTS" id="PR00080">
    <property type="entry name" value="SDRFAMILY"/>
</dbReference>
<organism evidence="4 5">
    <name type="scientific">Nitrospirillum amazonense</name>
    <dbReference type="NCBI Taxonomy" id="28077"/>
    <lineage>
        <taxon>Bacteria</taxon>
        <taxon>Pseudomonadati</taxon>
        <taxon>Pseudomonadota</taxon>
        <taxon>Alphaproteobacteria</taxon>
        <taxon>Rhodospirillales</taxon>
        <taxon>Azospirillaceae</taxon>
        <taxon>Nitrospirillum</taxon>
    </lineage>
</organism>
<sequence>MHLGAIMKKKKPQVFFITGAASGIGAATARLLASQGHAVMLADINAKGVRDVAASLGPNADAVALDITSPAGWEAALDLTYSRFGTLDVLINNAAIVVTGNARDVPVAHHQRTININFMGPLTGSLATLERFRAQGHGHVVTVCSMTSFMPFPGIASYGASKQALRAFHHALAFEERNTGVDFTIVHPTATETPMLEQEEGDDACGFAFLADPVSPEFVAETVVTAIRRKSIEVFMPPEQAKVIRLLGTDALRMRKLYAQMEEIGRSAQHERRQSHKS</sequence>
<gene>
    <name evidence="4" type="ORF">FBZ92_12353</name>
</gene>
<dbReference type="PRINTS" id="PR00081">
    <property type="entry name" value="GDHRDH"/>
</dbReference>
<dbReference type="Gene3D" id="3.40.50.720">
    <property type="entry name" value="NAD(P)-binding Rossmann-like Domain"/>
    <property type="match status" value="1"/>
</dbReference>
<accession>A0A560HW94</accession>
<dbReference type="SUPFAM" id="SSF51735">
    <property type="entry name" value="NAD(P)-binding Rossmann-fold domains"/>
    <property type="match status" value="1"/>
</dbReference>
<comment type="caution">
    <text evidence="4">The sequence shown here is derived from an EMBL/GenBank/DDBJ whole genome shotgun (WGS) entry which is preliminary data.</text>
</comment>
<reference evidence="4 5" key="1">
    <citation type="submission" date="2019-06" db="EMBL/GenBank/DDBJ databases">
        <title>Genomic Encyclopedia of Type Strains, Phase IV (KMG-V): Genome sequencing to study the core and pangenomes of soil and plant-associated prokaryotes.</title>
        <authorList>
            <person name="Whitman W."/>
        </authorList>
    </citation>
    <scope>NUCLEOTIDE SEQUENCE [LARGE SCALE GENOMIC DNA]</scope>
    <source>
        <strain evidence="4 5">BR 11140</strain>
    </source>
</reference>
<dbReference type="Proteomes" id="UP000318050">
    <property type="component" value="Unassembled WGS sequence"/>
</dbReference>
<dbReference type="Pfam" id="PF00106">
    <property type="entry name" value="adh_short"/>
    <property type="match status" value="1"/>
</dbReference>
<dbReference type="AlphaFoldDB" id="A0A560HW94"/>
<evidence type="ECO:0000256" key="2">
    <source>
        <dbReference type="ARBA" id="ARBA00023002"/>
    </source>
</evidence>
<evidence type="ECO:0000313" key="5">
    <source>
        <dbReference type="Proteomes" id="UP000318050"/>
    </source>
</evidence>
<dbReference type="EMBL" id="VITT01000023">
    <property type="protein sequence ID" value="TWB50635.1"/>
    <property type="molecule type" value="Genomic_DNA"/>
</dbReference>
<evidence type="ECO:0000256" key="3">
    <source>
        <dbReference type="RuleBase" id="RU000363"/>
    </source>
</evidence>
<dbReference type="GO" id="GO:0016020">
    <property type="term" value="C:membrane"/>
    <property type="evidence" value="ECO:0007669"/>
    <property type="project" value="TreeGrafter"/>
</dbReference>
<evidence type="ECO:0000256" key="1">
    <source>
        <dbReference type="ARBA" id="ARBA00006484"/>
    </source>
</evidence>
<comment type="similarity">
    <text evidence="1 3">Belongs to the short-chain dehydrogenases/reductases (SDR) family.</text>
</comment>
<dbReference type="PANTHER" id="PTHR44196">
    <property type="entry name" value="DEHYDROGENASE/REDUCTASE SDR FAMILY MEMBER 7B"/>
    <property type="match status" value="1"/>
</dbReference>
<dbReference type="GO" id="GO:0016491">
    <property type="term" value="F:oxidoreductase activity"/>
    <property type="evidence" value="ECO:0007669"/>
    <property type="project" value="UniProtKB-KW"/>
</dbReference>
<dbReference type="InterPro" id="IPR002347">
    <property type="entry name" value="SDR_fam"/>
</dbReference>
<dbReference type="PROSITE" id="PS00061">
    <property type="entry name" value="ADH_SHORT"/>
    <property type="match status" value="1"/>
</dbReference>
<dbReference type="PANTHER" id="PTHR44196:SF1">
    <property type="entry name" value="DEHYDROGENASE_REDUCTASE SDR FAMILY MEMBER 7B"/>
    <property type="match status" value="1"/>
</dbReference>
<dbReference type="CDD" id="cd05233">
    <property type="entry name" value="SDR_c"/>
    <property type="match status" value="1"/>
</dbReference>
<evidence type="ECO:0000313" key="4">
    <source>
        <dbReference type="EMBL" id="TWB50635.1"/>
    </source>
</evidence>
<dbReference type="InterPro" id="IPR036291">
    <property type="entry name" value="NAD(P)-bd_dom_sf"/>
</dbReference>
<protein>
    <submittedName>
        <fullName evidence="4">Short-subunit dehydrogenase</fullName>
    </submittedName>
</protein>
<name>A0A560HW94_9PROT</name>
<proteinExistence type="inferred from homology"/>